<dbReference type="Pfam" id="PF06445">
    <property type="entry name" value="GyrI-like"/>
    <property type="match status" value="1"/>
</dbReference>
<dbReference type="InterPro" id="IPR010499">
    <property type="entry name" value="AraC_E-bd"/>
</dbReference>
<feature type="domain" description="AraC effector-binding" evidence="2">
    <location>
        <begin position="185"/>
        <end position="341"/>
    </location>
</feature>
<reference evidence="3 4" key="2">
    <citation type="journal article" date="2016" name="Genome Announc.">
        <title>Draft Genome Sequence of Zhouia amylolytica AD3, Isolated from Tidal Flat Sediment.</title>
        <authorList>
            <person name="Jia B."/>
            <person name="Jin H.M."/>
            <person name="Lee H.J."/>
            <person name="Jeon C.O."/>
        </authorList>
    </citation>
    <scope>NUCLEOTIDE SEQUENCE [LARGE SCALE GENOMIC DNA]</scope>
    <source>
        <strain evidence="3 4">AD3</strain>
    </source>
</reference>
<evidence type="ECO:0000313" key="3">
    <source>
        <dbReference type="EMBL" id="ETN95217.1"/>
    </source>
</evidence>
<feature type="transmembrane region" description="Helical" evidence="1">
    <location>
        <begin position="6"/>
        <end position="23"/>
    </location>
</feature>
<dbReference type="EMBL" id="AYXY01000020">
    <property type="protein sequence ID" value="ETN95217.1"/>
    <property type="molecule type" value="Genomic_DNA"/>
</dbReference>
<name>W2UPF0_9FLAO</name>
<dbReference type="Gene3D" id="3.20.80.10">
    <property type="entry name" value="Regulatory factor, effector binding domain"/>
    <property type="match status" value="1"/>
</dbReference>
<protein>
    <recommendedName>
        <fullName evidence="2">AraC effector-binding domain-containing protein</fullName>
    </recommendedName>
</protein>
<accession>W2UPF0</accession>
<sequence length="350" mass="40026">MKIIKYLFFLIVIIVIGLSLYIATRSGYYNVHREAVIDAPKEVVHEYINDYKKWPEWSPWIEQEPSANISLSDSTAGINSFYHWNGDIIGEGIIKTIHSDKDSILQKIEFTKPRESQGDVYWKLSSKTPSQSIVTWGIKGELSFLEKAIMIYKGGMDNLIGSNLERGLFKIDSLSELAIEQYTINPKGISEYSGGYYLYLTTASKQSGISSKMTEMFLKVKKFAKENNITLSGPPFVLYHEWDDLNKTTIFSTCIPIREKIIPDFQSEVLCGFLDSGRYFKTVLKGNYKNIEEAWSKASQAINTNRLVEDPKRDPMEVYITDPSKVPNPANWITEIYIPVKKTLTLQKTF</sequence>
<dbReference type="RefSeq" id="WP_038265851.1">
    <property type="nucleotide sequence ID" value="NZ_AYXY01000020.1"/>
</dbReference>
<comment type="caution">
    <text evidence="3">The sequence shown here is derived from an EMBL/GenBank/DDBJ whole genome shotgun (WGS) entry which is preliminary data.</text>
</comment>
<keyword evidence="4" id="KW-1185">Reference proteome</keyword>
<evidence type="ECO:0000259" key="2">
    <source>
        <dbReference type="SMART" id="SM00871"/>
    </source>
</evidence>
<evidence type="ECO:0000313" key="4">
    <source>
        <dbReference type="Proteomes" id="UP000018850"/>
    </source>
</evidence>
<dbReference type="InterPro" id="IPR023393">
    <property type="entry name" value="START-like_dom_sf"/>
</dbReference>
<keyword evidence="1" id="KW-1133">Transmembrane helix</keyword>
<dbReference type="SUPFAM" id="SSF55961">
    <property type="entry name" value="Bet v1-like"/>
    <property type="match status" value="1"/>
</dbReference>
<dbReference type="SMART" id="SM00871">
    <property type="entry name" value="AraC_E_bind"/>
    <property type="match status" value="1"/>
</dbReference>
<dbReference type="SUPFAM" id="SSF55136">
    <property type="entry name" value="Probable bacterial effector-binding domain"/>
    <property type="match status" value="1"/>
</dbReference>
<dbReference type="InterPro" id="IPR011256">
    <property type="entry name" value="Reg_factor_effector_dom_sf"/>
</dbReference>
<evidence type="ECO:0000256" key="1">
    <source>
        <dbReference type="SAM" id="Phobius"/>
    </source>
</evidence>
<proteinExistence type="predicted"/>
<keyword evidence="1" id="KW-0472">Membrane</keyword>
<dbReference type="InterPro" id="IPR029442">
    <property type="entry name" value="GyrI-like"/>
</dbReference>
<dbReference type="Proteomes" id="UP000018850">
    <property type="component" value="Unassembled WGS sequence"/>
</dbReference>
<dbReference type="Gene3D" id="3.30.530.20">
    <property type="match status" value="1"/>
</dbReference>
<organism evidence="3 4">
    <name type="scientific">Zhouia amylolytica AD3</name>
    <dbReference type="NCBI Taxonomy" id="1286632"/>
    <lineage>
        <taxon>Bacteria</taxon>
        <taxon>Pseudomonadati</taxon>
        <taxon>Bacteroidota</taxon>
        <taxon>Flavobacteriia</taxon>
        <taxon>Flavobacteriales</taxon>
        <taxon>Flavobacteriaceae</taxon>
        <taxon>Zhouia</taxon>
    </lineage>
</organism>
<gene>
    <name evidence="3" type="ORF">P278_19720</name>
</gene>
<dbReference type="CDD" id="cd07818">
    <property type="entry name" value="SRPBCC_1"/>
    <property type="match status" value="1"/>
</dbReference>
<dbReference type="AlphaFoldDB" id="W2UPF0"/>
<dbReference type="eggNOG" id="COG4978">
    <property type="taxonomic scope" value="Bacteria"/>
</dbReference>
<keyword evidence="1" id="KW-0812">Transmembrane</keyword>
<dbReference type="STRING" id="376730.SAMN04487906_1278"/>
<reference evidence="4" key="1">
    <citation type="submission" date="2013-11" db="EMBL/GenBank/DDBJ databases">
        <title>Draft genome sequence from a member of Zhouia, isolated tidal flat.</title>
        <authorList>
            <person name="Jin H."/>
            <person name="Jeon C.O."/>
        </authorList>
    </citation>
    <scope>NUCLEOTIDE SEQUENCE [LARGE SCALE GENOMIC DNA]</scope>
    <source>
        <strain evidence="4">AD3</strain>
    </source>
</reference>